<evidence type="ECO:0000256" key="5">
    <source>
        <dbReference type="ARBA" id="ARBA00022840"/>
    </source>
</evidence>
<dbReference type="EC" id="3.6.4.13" evidence="1"/>
<dbReference type="GO" id="GO:0003676">
    <property type="term" value="F:nucleic acid binding"/>
    <property type="evidence" value="ECO:0007669"/>
    <property type="project" value="InterPro"/>
</dbReference>
<evidence type="ECO:0000259" key="7">
    <source>
        <dbReference type="PROSITE" id="PS51192"/>
    </source>
</evidence>
<dbReference type="Gene3D" id="3.40.50.300">
    <property type="entry name" value="P-loop containing nucleotide triphosphate hydrolases"/>
    <property type="match status" value="1"/>
</dbReference>
<dbReference type="Pfam" id="PF00270">
    <property type="entry name" value="DEAD"/>
    <property type="match status" value="1"/>
</dbReference>
<organism evidence="9 10">
    <name type="scientific">Zophobas morio</name>
    <dbReference type="NCBI Taxonomy" id="2755281"/>
    <lineage>
        <taxon>Eukaryota</taxon>
        <taxon>Metazoa</taxon>
        <taxon>Ecdysozoa</taxon>
        <taxon>Arthropoda</taxon>
        <taxon>Hexapoda</taxon>
        <taxon>Insecta</taxon>
        <taxon>Pterygota</taxon>
        <taxon>Neoptera</taxon>
        <taxon>Endopterygota</taxon>
        <taxon>Coleoptera</taxon>
        <taxon>Polyphaga</taxon>
        <taxon>Cucujiformia</taxon>
        <taxon>Tenebrionidae</taxon>
        <taxon>Zophobas</taxon>
    </lineage>
</organism>
<feature type="short sequence motif" description="Q motif" evidence="6">
    <location>
        <begin position="45"/>
        <end position="73"/>
    </location>
</feature>
<keyword evidence="4" id="KW-0347">Helicase</keyword>
<dbReference type="InterPro" id="IPR011545">
    <property type="entry name" value="DEAD/DEAH_box_helicase_dom"/>
</dbReference>
<keyword evidence="2" id="KW-0547">Nucleotide-binding</keyword>
<comment type="caution">
    <text evidence="9">The sequence shown here is derived from an EMBL/GenBank/DDBJ whole genome shotgun (WGS) entry which is preliminary data.</text>
</comment>
<evidence type="ECO:0000313" key="9">
    <source>
        <dbReference type="EMBL" id="KAJ3617302.1"/>
    </source>
</evidence>
<feature type="domain" description="Helicase ATP-binding" evidence="7">
    <location>
        <begin position="76"/>
        <end position="220"/>
    </location>
</feature>
<dbReference type="Proteomes" id="UP001168821">
    <property type="component" value="Unassembled WGS sequence"/>
</dbReference>
<dbReference type="GO" id="GO:0010468">
    <property type="term" value="P:regulation of gene expression"/>
    <property type="evidence" value="ECO:0007669"/>
    <property type="project" value="UniProtKB-ARBA"/>
</dbReference>
<keyword evidence="10" id="KW-1185">Reference proteome</keyword>
<name>A0AA38LZ56_9CUCU</name>
<evidence type="ECO:0000256" key="3">
    <source>
        <dbReference type="ARBA" id="ARBA00022801"/>
    </source>
</evidence>
<dbReference type="SMART" id="SM00487">
    <property type="entry name" value="DEXDc"/>
    <property type="match status" value="1"/>
</dbReference>
<dbReference type="InterPro" id="IPR014001">
    <property type="entry name" value="Helicase_ATP-bd"/>
</dbReference>
<dbReference type="GO" id="GO:0016787">
    <property type="term" value="F:hydrolase activity"/>
    <property type="evidence" value="ECO:0007669"/>
    <property type="project" value="UniProtKB-KW"/>
</dbReference>
<protein>
    <recommendedName>
        <fullName evidence="1">RNA helicase</fullName>
        <ecNumber evidence="1">3.6.4.13</ecNumber>
    </recommendedName>
</protein>
<dbReference type="AlphaFoldDB" id="A0AA38LZ56"/>
<sequence length="220" mass="24971">MDDLLDYEDAPIVEAEVEDTKEKKGTVYNTRTFLFRKGYVGIHTSGFQDFLLKPELQRAIIDCGFEGPSQVQHECIPQAILGTDILCQAKSGMGKTAVFVLSTLHNLQTSENEVQVLVMCHTRDLAWQIYHEYVRFSKYMENVRCEVFYGGESILKNEKILKDPAKRPQIVVGTPGRILDLVSPDNPARARMSLSKLKVFVLDECDKMLDSSRDIGIFNF</sequence>
<dbReference type="PROSITE" id="PS51195">
    <property type="entry name" value="Q_MOTIF"/>
    <property type="match status" value="1"/>
</dbReference>
<reference evidence="9" key="1">
    <citation type="journal article" date="2023" name="G3 (Bethesda)">
        <title>Whole genome assemblies of Zophobas morio and Tenebrio molitor.</title>
        <authorList>
            <person name="Kaur S."/>
            <person name="Stinson S.A."/>
            <person name="diCenzo G.C."/>
        </authorList>
    </citation>
    <scope>NUCLEOTIDE SEQUENCE</scope>
    <source>
        <strain evidence="9">QUZm001</strain>
    </source>
</reference>
<keyword evidence="5" id="KW-0067">ATP-binding</keyword>
<evidence type="ECO:0000256" key="4">
    <source>
        <dbReference type="ARBA" id="ARBA00022806"/>
    </source>
</evidence>
<evidence type="ECO:0000256" key="2">
    <source>
        <dbReference type="ARBA" id="ARBA00022741"/>
    </source>
</evidence>
<dbReference type="SUPFAM" id="SSF52540">
    <property type="entry name" value="P-loop containing nucleoside triphosphate hydrolases"/>
    <property type="match status" value="1"/>
</dbReference>
<evidence type="ECO:0000313" key="10">
    <source>
        <dbReference type="Proteomes" id="UP001168821"/>
    </source>
</evidence>
<dbReference type="GO" id="GO:0003724">
    <property type="term" value="F:RNA helicase activity"/>
    <property type="evidence" value="ECO:0007669"/>
    <property type="project" value="UniProtKB-EC"/>
</dbReference>
<evidence type="ECO:0000259" key="8">
    <source>
        <dbReference type="PROSITE" id="PS51195"/>
    </source>
</evidence>
<feature type="domain" description="DEAD-box RNA helicase Q" evidence="8">
    <location>
        <begin position="45"/>
        <end position="73"/>
    </location>
</feature>
<dbReference type="InterPro" id="IPR014014">
    <property type="entry name" value="RNA_helicase_DEAD_Q_motif"/>
</dbReference>
<accession>A0AA38LZ56</accession>
<evidence type="ECO:0000256" key="1">
    <source>
        <dbReference type="ARBA" id="ARBA00012552"/>
    </source>
</evidence>
<gene>
    <name evidence="9" type="ORF">Zmor_008827</name>
</gene>
<proteinExistence type="predicted"/>
<keyword evidence="3" id="KW-0378">Hydrolase</keyword>
<dbReference type="EMBL" id="JALNTZ010002460">
    <property type="protein sequence ID" value="KAJ3617302.1"/>
    <property type="molecule type" value="Genomic_DNA"/>
</dbReference>
<dbReference type="PANTHER" id="PTHR47958">
    <property type="entry name" value="ATP-DEPENDENT RNA HELICASE DBP3"/>
    <property type="match status" value="1"/>
</dbReference>
<dbReference type="InterPro" id="IPR027417">
    <property type="entry name" value="P-loop_NTPase"/>
</dbReference>
<dbReference type="PROSITE" id="PS51192">
    <property type="entry name" value="HELICASE_ATP_BIND_1"/>
    <property type="match status" value="1"/>
</dbReference>
<dbReference type="GO" id="GO:0005524">
    <property type="term" value="F:ATP binding"/>
    <property type="evidence" value="ECO:0007669"/>
    <property type="project" value="UniProtKB-KW"/>
</dbReference>
<evidence type="ECO:0000256" key="6">
    <source>
        <dbReference type="PROSITE-ProRule" id="PRU00552"/>
    </source>
</evidence>